<comment type="caution">
    <text evidence="2">The sequence shown here is derived from an EMBL/GenBank/DDBJ whole genome shotgun (WGS) entry which is preliminary data.</text>
</comment>
<dbReference type="Proteomes" id="UP001283361">
    <property type="component" value="Unassembled WGS sequence"/>
</dbReference>
<gene>
    <name evidence="2" type="ORF">RRG08_008382</name>
</gene>
<dbReference type="EMBL" id="JAWDGP010000867">
    <property type="protein sequence ID" value="KAK3796628.1"/>
    <property type="molecule type" value="Genomic_DNA"/>
</dbReference>
<organism evidence="2 3">
    <name type="scientific">Elysia crispata</name>
    <name type="common">lettuce slug</name>
    <dbReference type="NCBI Taxonomy" id="231223"/>
    <lineage>
        <taxon>Eukaryota</taxon>
        <taxon>Metazoa</taxon>
        <taxon>Spiralia</taxon>
        <taxon>Lophotrochozoa</taxon>
        <taxon>Mollusca</taxon>
        <taxon>Gastropoda</taxon>
        <taxon>Heterobranchia</taxon>
        <taxon>Euthyneura</taxon>
        <taxon>Panpulmonata</taxon>
        <taxon>Sacoglossa</taxon>
        <taxon>Placobranchoidea</taxon>
        <taxon>Plakobranchidae</taxon>
        <taxon>Elysia</taxon>
    </lineage>
</organism>
<sequence length="76" mass="8553">MDEKASNRRDYKLKTMEVIGCKKGKFLHRRARLPTPTTSDTQHRGLASLSRSESPALVEKQRPVTDCGGHEISTKD</sequence>
<feature type="compositionally biased region" description="Basic and acidic residues" evidence="1">
    <location>
        <begin position="59"/>
        <end position="76"/>
    </location>
</feature>
<feature type="region of interest" description="Disordered" evidence="1">
    <location>
        <begin position="29"/>
        <end position="76"/>
    </location>
</feature>
<reference evidence="2" key="1">
    <citation type="journal article" date="2023" name="G3 (Bethesda)">
        <title>A reference genome for the long-term kleptoplast-retaining sea slug Elysia crispata morphotype clarki.</title>
        <authorList>
            <person name="Eastman K.E."/>
            <person name="Pendleton A.L."/>
            <person name="Shaikh M.A."/>
            <person name="Suttiyut T."/>
            <person name="Ogas R."/>
            <person name="Tomko P."/>
            <person name="Gavelis G."/>
            <person name="Widhalm J.R."/>
            <person name="Wisecaver J.H."/>
        </authorList>
    </citation>
    <scope>NUCLEOTIDE SEQUENCE</scope>
    <source>
        <strain evidence="2">ECLA1</strain>
    </source>
</reference>
<evidence type="ECO:0000256" key="1">
    <source>
        <dbReference type="SAM" id="MobiDB-lite"/>
    </source>
</evidence>
<proteinExistence type="predicted"/>
<evidence type="ECO:0000313" key="3">
    <source>
        <dbReference type="Proteomes" id="UP001283361"/>
    </source>
</evidence>
<accession>A0AAE1AYW7</accession>
<protein>
    <submittedName>
        <fullName evidence="2">Uncharacterized protein</fullName>
    </submittedName>
</protein>
<dbReference type="AlphaFoldDB" id="A0AAE1AYW7"/>
<name>A0AAE1AYW7_9GAST</name>
<keyword evidence="3" id="KW-1185">Reference proteome</keyword>
<evidence type="ECO:0000313" key="2">
    <source>
        <dbReference type="EMBL" id="KAK3796628.1"/>
    </source>
</evidence>